<keyword evidence="1" id="KW-0732">Signal</keyword>
<dbReference type="GO" id="GO:0016616">
    <property type="term" value="F:oxidoreductase activity, acting on the CH-OH group of donors, NAD or NADP as acceptor"/>
    <property type="evidence" value="ECO:0007669"/>
    <property type="project" value="TreeGrafter"/>
</dbReference>
<dbReference type="Gene3D" id="3.40.50.720">
    <property type="entry name" value="NAD(P)-binding Rossmann-like Domain"/>
    <property type="match status" value="1"/>
</dbReference>
<sequence length="250" mass="27016">MKKILLLSCLWLLSAATVADTVLITGGNRGIGLEFVKQYADQGYTVIATARKPEKATELNALAKSNSNITVEKLDVTDHAAIDALAKKYEGQAVDILLNNAGISGGSDSQKLGSIDYAVYDKVMHVNVHGPMKMAEAFLPHVMASEQKKIIAVSSSMGSIKKTFGILYIYRSSKAALNMAYATMAKELRRKKVIVGLVNPGPTDTEFMLGVKGKLRDPAVAASDMMRNIDGLTIKTTGSFLQYNGKELPW</sequence>
<proteinExistence type="predicted"/>
<dbReference type="STRING" id="716816.BST96_04325"/>
<dbReference type="InterPro" id="IPR036291">
    <property type="entry name" value="NAD(P)-bd_dom_sf"/>
</dbReference>
<dbReference type="SUPFAM" id="SSF51735">
    <property type="entry name" value="NAD(P)-binding Rossmann-fold domains"/>
    <property type="match status" value="1"/>
</dbReference>
<dbReference type="InterPro" id="IPR002347">
    <property type="entry name" value="SDR_fam"/>
</dbReference>
<dbReference type="KEGG" id="osg:BST96_04325"/>
<dbReference type="CDD" id="cd05325">
    <property type="entry name" value="carb_red_sniffer_like_SDR_c"/>
    <property type="match status" value="1"/>
</dbReference>
<organism evidence="2 3">
    <name type="scientific">Oceanicoccus sagamiensis</name>
    <dbReference type="NCBI Taxonomy" id="716816"/>
    <lineage>
        <taxon>Bacteria</taxon>
        <taxon>Pseudomonadati</taxon>
        <taxon>Pseudomonadota</taxon>
        <taxon>Gammaproteobacteria</taxon>
        <taxon>Cellvibrionales</taxon>
        <taxon>Spongiibacteraceae</taxon>
        <taxon>Oceanicoccus</taxon>
    </lineage>
</organism>
<evidence type="ECO:0000313" key="3">
    <source>
        <dbReference type="Proteomes" id="UP000193450"/>
    </source>
</evidence>
<dbReference type="PRINTS" id="PR00081">
    <property type="entry name" value="GDHRDH"/>
</dbReference>
<dbReference type="Pfam" id="PF00106">
    <property type="entry name" value="adh_short"/>
    <property type="match status" value="1"/>
</dbReference>
<dbReference type="InterPro" id="IPR052184">
    <property type="entry name" value="SDR_enzymes"/>
</dbReference>
<evidence type="ECO:0008006" key="4">
    <source>
        <dbReference type="Google" id="ProtNLM"/>
    </source>
</evidence>
<keyword evidence="3" id="KW-1185">Reference proteome</keyword>
<protein>
    <recommendedName>
        <fullName evidence="4">Short-chain dehydrogenase</fullName>
    </recommendedName>
</protein>
<evidence type="ECO:0000313" key="2">
    <source>
        <dbReference type="EMBL" id="ARN73404.1"/>
    </source>
</evidence>
<dbReference type="AlphaFoldDB" id="A0A1X9N8J2"/>
<accession>A0A1X9N8J2</accession>
<dbReference type="PANTHER" id="PTHR45458">
    <property type="entry name" value="SHORT-CHAIN DEHYDROGENASE/REDUCTASE SDR"/>
    <property type="match status" value="1"/>
</dbReference>
<dbReference type="PANTHER" id="PTHR45458:SF1">
    <property type="entry name" value="SHORT CHAIN DEHYDROGENASE"/>
    <property type="match status" value="1"/>
</dbReference>
<dbReference type="EMBL" id="CP019343">
    <property type="protein sequence ID" value="ARN73404.1"/>
    <property type="molecule type" value="Genomic_DNA"/>
</dbReference>
<gene>
    <name evidence="2" type="ORF">BST96_04325</name>
</gene>
<dbReference type="Proteomes" id="UP000193450">
    <property type="component" value="Chromosome"/>
</dbReference>
<dbReference type="OrthoDB" id="5786478at2"/>
<reference evidence="2 3" key="1">
    <citation type="submission" date="2016-11" db="EMBL/GenBank/DDBJ databases">
        <title>Trade-off between light-utilization and light-protection in marine flavobacteria.</title>
        <authorList>
            <person name="Kumagai Y."/>
        </authorList>
    </citation>
    <scope>NUCLEOTIDE SEQUENCE [LARGE SCALE GENOMIC DNA]</scope>
    <source>
        <strain evidence="2 3">NBRC 107125</strain>
    </source>
</reference>
<name>A0A1X9N8J2_9GAMM</name>
<feature type="signal peptide" evidence="1">
    <location>
        <begin position="1"/>
        <end position="19"/>
    </location>
</feature>
<evidence type="ECO:0000256" key="1">
    <source>
        <dbReference type="SAM" id="SignalP"/>
    </source>
</evidence>
<feature type="chain" id="PRO_5013299081" description="Short-chain dehydrogenase" evidence="1">
    <location>
        <begin position="20"/>
        <end position="250"/>
    </location>
</feature>
<dbReference type="RefSeq" id="WP_085757515.1">
    <property type="nucleotide sequence ID" value="NZ_CP019343.1"/>
</dbReference>